<feature type="domain" description="JmjC" evidence="4">
    <location>
        <begin position="1"/>
        <end position="185"/>
    </location>
</feature>
<feature type="non-terminal residue" evidence="6">
    <location>
        <position position="1"/>
    </location>
</feature>
<dbReference type="GeneID" id="103049721"/>
<evidence type="ECO:0000256" key="2">
    <source>
        <dbReference type="ARBA" id="ARBA00022723"/>
    </source>
</evidence>
<dbReference type="GO" id="GO:0000785">
    <property type="term" value="C:chromatin"/>
    <property type="evidence" value="ECO:0007669"/>
    <property type="project" value="TreeGrafter"/>
</dbReference>
<evidence type="ECO:0000313" key="6">
    <source>
        <dbReference type="RefSeq" id="XP_007426220.1"/>
    </source>
</evidence>
<dbReference type="RefSeq" id="XP_007426220.1">
    <property type="nucleotide sequence ID" value="XM_007426158.2"/>
</dbReference>
<comment type="subcellular location">
    <subcellularLocation>
        <location evidence="1">Nucleus</location>
    </subcellularLocation>
</comment>
<dbReference type="PANTHER" id="PTHR12549:SF6">
    <property type="entry name" value="JMJC DOMAIN-CONTAINING HISTONE DEMETHYLATION PROTEIN 2C-RELATED"/>
    <property type="match status" value="1"/>
</dbReference>
<dbReference type="GO" id="GO:0031490">
    <property type="term" value="F:chromatin DNA binding"/>
    <property type="evidence" value="ECO:0007669"/>
    <property type="project" value="TreeGrafter"/>
</dbReference>
<dbReference type="GO" id="GO:0046872">
    <property type="term" value="F:metal ion binding"/>
    <property type="evidence" value="ECO:0007669"/>
    <property type="project" value="UniProtKB-KW"/>
</dbReference>
<dbReference type="Pfam" id="PF02373">
    <property type="entry name" value="JmjC"/>
    <property type="match status" value="1"/>
</dbReference>
<dbReference type="PROSITE" id="PS51184">
    <property type="entry name" value="JMJC"/>
    <property type="match status" value="1"/>
</dbReference>
<keyword evidence="3" id="KW-0539">Nucleus</keyword>
<dbReference type="GO" id="GO:0006357">
    <property type="term" value="P:regulation of transcription by RNA polymerase II"/>
    <property type="evidence" value="ECO:0007669"/>
    <property type="project" value="TreeGrafter"/>
</dbReference>
<dbReference type="GO" id="GO:0003712">
    <property type="term" value="F:transcription coregulator activity"/>
    <property type="evidence" value="ECO:0007669"/>
    <property type="project" value="TreeGrafter"/>
</dbReference>
<dbReference type="PANTHER" id="PTHR12549">
    <property type="entry name" value="JMJC DOMAIN-CONTAINING HISTONE DEMETHYLATION PROTEIN"/>
    <property type="match status" value="1"/>
</dbReference>
<reference evidence="6" key="1">
    <citation type="submission" date="2025-08" db="UniProtKB">
        <authorList>
            <consortium name="RefSeq"/>
        </authorList>
    </citation>
    <scope>IDENTIFICATION</scope>
    <source>
        <tissue evidence="6">Liver</tissue>
    </source>
</reference>
<organism evidence="5 6">
    <name type="scientific">Python bivittatus</name>
    <name type="common">Burmese python</name>
    <name type="synonym">Python molurus bivittatus</name>
    <dbReference type="NCBI Taxonomy" id="176946"/>
    <lineage>
        <taxon>Eukaryota</taxon>
        <taxon>Metazoa</taxon>
        <taxon>Chordata</taxon>
        <taxon>Craniata</taxon>
        <taxon>Vertebrata</taxon>
        <taxon>Euteleostomi</taxon>
        <taxon>Lepidosauria</taxon>
        <taxon>Squamata</taxon>
        <taxon>Bifurcata</taxon>
        <taxon>Unidentata</taxon>
        <taxon>Episquamata</taxon>
        <taxon>Toxicofera</taxon>
        <taxon>Serpentes</taxon>
        <taxon>Henophidia</taxon>
        <taxon>Pythonidae</taxon>
        <taxon>Python</taxon>
    </lineage>
</organism>
<proteinExistence type="predicted"/>
<dbReference type="InterPro" id="IPR045109">
    <property type="entry name" value="LSDs-like"/>
</dbReference>
<dbReference type="GO" id="GO:0032454">
    <property type="term" value="F:histone H3K9 demethylase activity"/>
    <property type="evidence" value="ECO:0007669"/>
    <property type="project" value="InterPro"/>
</dbReference>
<keyword evidence="5" id="KW-1185">Reference proteome</keyword>
<dbReference type="Gene3D" id="2.60.120.650">
    <property type="entry name" value="Cupin"/>
    <property type="match status" value="1"/>
</dbReference>
<dbReference type="KEGG" id="pbi:103049721"/>
<evidence type="ECO:0000256" key="3">
    <source>
        <dbReference type="ARBA" id="ARBA00023242"/>
    </source>
</evidence>
<dbReference type="OrthoDB" id="1667110at2759"/>
<dbReference type="SUPFAM" id="SSF51197">
    <property type="entry name" value="Clavaminate synthase-like"/>
    <property type="match status" value="1"/>
</dbReference>
<dbReference type="Proteomes" id="UP000695026">
    <property type="component" value="Unplaced"/>
</dbReference>
<protein>
    <submittedName>
        <fullName evidence="6">Probable JmjC domain-containing histone demethylation protein 2C</fullName>
    </submittedName>
</protein>
<keyword evidence="2" id="KW-0479">Metal-binding</keyword>
<dbReference type="AlphaFoldDB" id="A0A9F2KV94"/>
<evidence type="ECO:0000259" key="4">
    <source>
        <dbReference type="PROSITE" id="PS51184"/>
    </source>
</evidence>
<dbReference type="SMART" id="SM00558">
    <property type="entry name" value="JmjC"/>
    <property type="match status" value="1"/>
</dbReference>
<accession>A0A9F2KV94</accession>
<evidence type="ECO:0000313" key="5">
    <source>
        <dbReference type="Proteomes" id="UP000695026"/>
    </source>
</evidence>
<sequence>LYLIFAKGVAAAKDHDIGTTNLHIEVSDVVNILVSVGIAKGNGVPSKSGVLKKFEEEDLDDLLRKRLKDSSELPGALWHIYANKDADKIKEFLQKVAKEQGLDVLPEHDPIRDQSWYVNKKLRQRLFEEYGVKTCTLIQFLGDAIILPAGALHQVQNFHSCIQVTEDFVSPEHLAQSFHLTQELRLSKEEINYDDKLQIKNILCHTIKEMVRALKIHEHEIEDMEEN</sequence>
<dbReference type="OMA" id="CEATRIR"/>
<dbReference type="GO" id="GO:0000118">
    <property type="term" value="C:histone deacetylase complex"/>
    <property type="evidence" value="ECO:0007669"/>
    <property type="project" value="TreeGrafter"/>
</dbReference>
<dbReference type="InterPro" id="IPR003347">
    <property type="entry name" value="JmjC_dom"/>
</dbReference>
<name>A0A9F2KV94_PYTBI</name>
<evidence type="ECO:0000256" key="1">
    <source>
        <dbReference type="ARBA" id="ARBA00004123"/>
    </source>
</evidence>
<gene>
    <name evidence="6" type="primary">LOC103049721</name>
</gene>